<name>A0A1Q2MCP8_9BACT</name>
<dbReference type="InterPro" id="IPR023198">
    <property type="entry name" value="PGP-like_dom2"/>
</dbReference>
<dbReference type="PRINTS" id="PR00413">
    <property type="entry name" value="HADHALOGNASE"/>
</dbReference>
<evidence type="ECO:0000313" key="5">
    <source>
        <dbReference type="Proteomes" id="UP000188181"/>
    </source>
</evidence>
<reference evidence="5" key="1">
    <citation type="submission" date="2017-02" db="EMBL/GenBank/DDBJ databases">
        <title>Comparative genomics and description of representatives of a novel lineage of planctomycetes thriving in anoxic sediments.</title>
        <authorList>
            <person name="Spring S."/>
            <person name="Bunk B."/>
            <person name="Sproer C."/>
        </authorList>
    </citation>
    <scope>NUCLEOTIDE SEQUENCE [LARGE SCALE GENOMIC DNA]</scope>
    <source>
        <strain evidence="5">SM-Chi-D1</strain>
    </source>
</reference>
<dbReference type="SFLD" id="SFLDS00003">
    <property type="entry name" value="Haloacid_Dehalogenase"/>
    <property type="match status" value="1"/>
</dbReference>
<accession>A0A1Q2MCP8</accession>
<evidence type="ECO:0000313" key="4">
    <source>
        <dbReference type="EMBL" id="AQQ70465.1"/>
    </source>
</evidence>
<dbReference type="KEGG" id="pbas:SMSP2_00816"/>
<dbReference type="STRING" id="1851148.SMSP2_00816"/>
<dbReference type="InterPro" id="IPR051400">
    <property type="entry name" value="HAD-like_hydrolase"/>
</dbReference>
<dbReference type="InterPro" id="IPR006439">
    <property type="entry name" value="HAD-SF_hydro_IA"/>
</dbReference>
<sequence length="250" mass="28742">MASNNIKAVFFDLGETIFNYGDFDKTKAIKQAASLSYDYLADISQPTGTFLRYFLRHLIEIRLRYVWSEWTGREFNSLDVMKNRGARKGYHLTEEQWSHFHWLWYKPLSEICEIEHDLPQTLDKLTNMGLKLGIISNTFINGCSLDRHLESFGILHYFPIRVYSCSLGIRKPHPEIFRYAARQAKLDINQIVYVGDRIDFDVIGSSKAGMNPVLKRAFSSKNKSIPAGTFAIDRLSELPGLLESAVFNSD</sequence>
<gene>
    <name evidence="4" type="primary">yjjG_1</name>
    <name evidence="4" type="ORF">SMSP2_00816</name>
</gene>
<keyword evidence="5" id="KW-1185">Reference proteome</keyword>
<dbReference type="EMBL" id="CP019646">
    <property type="protein sequence ID" value="AQQ70465.1"/>
    <property type="molecule type" value="Genomic_DNA"/>
</dbReference>
<keyword evidence="2 4" id="KW-0378">Hydrolase</keyword>
<dbReference type="InterPro" id="IPR036412">
    <property type="entry name" value="HAD-like_sf"/>
</dbReference>
<comment type="cofactor">
    <cofactor evidence="1">
        <name>Mg(2+)</name>
        <dbReference type="ChEBI" id="CHEBI:18420"/>
    </cofactor>
</comment>
<dbReference type="OrthoDB" id="9803907at2"/>
<dbReference type="AlphaFoldDB" id="A0A1Q2MCP8"/>
<keyword evidence="3" id="KW-0460">Magnesium</keyword>
<protein>
    <submittedName>
        <fullName evidence="4">Pyrimidine 5'-nucleotidase YjjG</fullName>
        <ecNumber evidence="4">3.1.3.5</ecNumber>
    </submittedName>
</protein>
<dbReference type="GO" id="GO:0044281">
    <property type="term" value="P:small molecule metabolic process"/>
    <property type="evidence" value="ECO:0007669"/>
    <property type="project" value="UniProtKB-ARBA"/>
</dbReference>
<dbReference type="EC" id="3.1.3.5" evidence="4"/>
<evidence type="ECO:0000256" key="2">
    <source>
        <dbReference type="ARBA" id="ARBA00022801"/>
    </source>
</evidence>
<dbReference type="Gene3D" id="1.10.150.240">
    <property type="entry name" value="Putative phosphatase, domain 2"/>
    <property type="match status" value="1"/>
</dbReference>
<proteinExistence type="predicted"/>
<dbReference type="Gene3D" id="3.40.50.1000">
    <property type="entry name" value="HAD superfamily/HAD-like"/>
    <property type="match status" value="1"/>
</dbReference>
<dbReference type="PANTHER" id="PTHR46470">
    <property type="entry name" value="N-ACYLNEURAMINATE-9-PHOSPHATASE"/>
    <property type="match status" value="1"/>
</dbReference>
<dbReference type="NCBIfam" id="TIGR01549">
    <property type="entry name" value="HAD-SF-IA-v1"/>
    <property type="match status" value="1"/>
</dbReference>
<organism evidence="4 5">
    <name type="scientific">Limihaloglobus sulfuriphilus</name>
    <dbReference type="NCBI Taxonomy" id="1851148"/>
    <lineage>
        <taxon>Bacteria</taxon>
        <taxon>Pseudomonadati</taxon>
        <taxon>Planctomycetota</taxon>
        <taxon>Phycisphaerae</taxon>
        <taxon>Sedimentisphaerales</taxon>
        <taxon>Sedimentisphaeraceae</taxon>
        <taxon>Limihaloglobus</taxon>
    </lineage>
</organism>
<dbReference type="SUPFAM" id="SSF56784">
    <property type="entry name" value="HAD-like"/>
    <property type="match status" value="1"/>
</dbReference>
<evidence type="ECO:0000256" key="3">
    <source>
        <dbReference type="ARBA" id="ARBA00022842"/>
    </source>
</evidence>
<dbReference type="GO" id="GO:0008253">
    <property type="term" value="F:5'-nucleotidase activity"/>
    <property type="evidence" value="ECO:0007669"/>
    <property type="project" value="UniProtKB-EC"/>
</dbReference>
<evidence type="ECO:0000256" key="1">
    <source>
        <dbReference type="ARBA" id="ARBA00001946"/>
    </source>
</evidence>
<dbReference type="Pfam" id="PF00702">
    <property type="entry name" value="Hydrolase"/>
    <property type="match status" value="1"/>
</dbReference>
<dbReference type="InterPro" id="IPR023214">
    <property type="entry name" value="HAD_sf"/>
</dbReference>
<dbReference type="RefSeq" id="WP_146682726.1">
    <property type="nucleotide sequence ID" value="NZ_CP019646.1"/>
</dbReference>
<dbReference type="Proteomes" id="UP000188181">
    <property type="component" value="Chromosome"/>
</dbReference>
<dbReference type="SFLD" id="SFLDG01129">
    <property type="entry name" value="C1.5:_HAD__Beta-PGM__Phosphata"/>
    <property type="match status" value="1"/>
</dbReference>